<protein>
    <submittedName>
        <fullName evidence="1">Mersacidin/lichenicidin family type 2 lantibiotic</fullName>
    </submittedName>
</protein>
<organism evidence="1 2">
    <name type="scientific">Kibdelosporangium lantanae</name>
    <dbReference type="NCBI Taxonomy" id="1497396"/>
    <lineage>
        <taxon>Bacteria</taxon>
        <taxon>Bacillati</taxon>
        <taxon>Actinomycetota</taxon>
        <taxon>Actinomycetes</taxon>
        <taxon>Pseudonocardiales</taxon>
        <taxon>Pseudonocardiaceae</taxon>
        <taxon>Kibdelosporangium</taxon>
    </lineage>
</organism>
<gene>
    <name evidence="1" type="ORF">ACFQ1S_18995</name>
</gene>
<evidence type="ECO:0000313" key="2">
    <source>
        <dbReference type="Proteomes" id="UP001597045"/>
    </source>
</evidence>
<proteinExistence type="predicted"/>
<keyword evidence="2" id="KW-1185">Reference proteome</keyword>
<evidence type="ECO:0000313" key="1">
    <source>
        <dbReference type="EMBL" id="MFD1047477.1"/>
    </source>
</evidence>
<sequence length="70" mass="7507">MTNDVVRAWKDPEYRAGLAAAPEHPAGDVDLRRIDFSDFDAVGAAAGTGFFCTFTLTPNVAWCVISLSVC</sequence>
<accession>A0ABW3M9S1</accession>
<dbReference type="InterPro" id="IPR027635">
    <property type="entry name" value="Lantibiotic2_lead_pep_dom"/>
</dbReference>
<comment type="caution">
    <text evidence="1">The sequence shown here is derived from an EMBL/GenBank/DDBJ whole genome shotgun (WGS) entry which is preliminary data.</text>
</comment>
<reference evidence="2" key="1">
    <citation type="journal article" date="2019" name="Int. J. Syst. Evol. Microbiol.">
        <title>The Global Catalogue of Microorganisms (GCM) 10K type strain sequencing project: providing services to taxonomists for standard genome sequencing and annotation.</title>
        <authorList>
            <consortium name="The Broad Institute Genomics Platform"/>
            <consortium name="The Broad Institute Genome Sequencing Center for Infectious Disease"/>
            <person name="Wu L."/>
            <person name="Ma J."/>
        </authorList>
    </citation>
    <scope>NUCLEOTIDE SEQUENCE [LARGE SCALE GENOMIC DNA]</scope>
    <source>
        <strain evidence="2">JCM 31486</strain>
    </source>
</reference>
<name>A0ABW3M9S1_9PSEU</name>
<dbReference type="EMBL" id="JBHTIS010001094">
    <property type="protein sequence ID" value="MFD1047477.1"/>
    <property type="molecule type" value="Genomic_DNA"/>
</dbReference>
<dbReference type="NCBIfam" id="TIGR03898">
    <property type="entry name" value="lanti_MRSA_kill"/>
    <property type="match status" value="1"/>
</dbReference>
<dbReference type="Proteomes" id="UP001597045">
    <property type="component" value="Unassembled WGS sequence"/>
</dbReference>